<dbReference type="RefSeq" id="WP_054732617.1">
    <property type="nucleotide sequence ID" value="NZ_AYZM01000038.1"/>
</dbReference>
<dbReference type="EMBL" id="AYZM01000038">
    <property type="protein sequence ID" value="KRN26278.1"/>
    <property type="molecule type" value="Genomic_DNA"/>
</dbReference>
<comment type="caution">
    <text evidence="2">The sequence shown here is derived from an EMBL/GenBank/DDBJ whole genome shotgun (WGS) entry which is preliminary data.</text>
</comment>
<accession>A0A0R2FF82</accession>
<keyword evidence="1" id="KW-0812">Transmembrane</keyword>
<proteinExistence type="predicted"/>
<gene>
    <name evidence="2" type="ORF">FD14_GL002346</name>
</gene>
<reference evidence="2 3" key="1">
    <citation type="journal article" date="2015" name="Genome Announc.">
        <title>Expanding the biotechnology potential of lactobacilli through comparative genomics of 213 strains and associated genera.</title>
        <authorList>
            <person name="Sun Z."/>
            <person name="Harris H.M."/>
            <person name="McCann A."/>
            <person name="Guo C."/>
            <person name="Argimon S."/>
            <person name="Zhang W."/>
            <person name="Yang X."/>
            <person name="Jeffery I.B."/>
            <person name="Cooney J.C."/>
            <person name="Kagawa T.F."/>
            <person name="Liu W."/>
            <person name="Song Y."/>
            <person name="Salvetti E."/>
            <person name="Wrobel A."/>
            <person name="Rasinkangas P."/>
            <person name="Parkhill J."/>
            <person name="Rea M.C."/>
            <person name="O'Sullivan O."/>
            <person name="Ritari J."/>
            <person name="Douillard F.P."/>
            <person name="Paul Ross R."/>
            <person name="Yang R."/>
            <person name="Briner A.E."/>
            <person name="Felis G.E."/>
            <person name="de Vos W.M."/>
            <person name="Barrangou R."/>
            <person name="Klaenhammer T.R."/>
            <person name="Caufield P.W."/>
            <person name="Cui Y."/>
            <person name="Zhang H."/>
            <person name="O'Toole P.W."/>
        </authorList>
    </citation>
    <scope>NUCLEOTIDE SEQUENCE [LARGE SCALE GENOMIC DNA]</scope>
    <source>
        <strain evidence="2 3">DSM 23365</strain>
    </source>
</reference>
<evidence type="ECO:0000313" key="3">
    <source>
        <dbReference type="Proteomes" id="UP000051442"/>
    </source>
</evidence>
<keyword evidence="1" id="KW-0472">Membrane</keyword>
<keyword evidence="1" id="KW-1133">Transmembrane helix</keyword>
<evidence type="ECO:0000256" key="1">
    <source>
        <dbReference type="SAM" id="Phobius"/>
    </source>
</evidence>
<keyword evidence="3" id="KW-1185">Reference proteome</keyword>
<dbReference type="Proteomes" id="UP000051442">
    <property type="component" value="Unassembled WGS sequence"/>
</dbReference>
<dbReference type="PATRIC" id="fig|1423804.4.peg.2539"/>
<sequence length="267" mass="30746">MVDLGDHPVMTRYEPSEVRRMIYEEDFYDVRDATGHAVLTAIPLASLGAVLLCLLLSMRPETIARLLLWPRLSAEEVETAALIYHEDYCSAEREVTTVSDLHLMAHLPVVKDDAHVTTYFQFHHEVNNEAYGPISNAILNEDLLTTPNRTYHSQYDDVAQVDRQLTDWLVRTAFRADMFIERIERRKIGTFNIHKICVDDAGNLGEFEGKDRWYGEDYPHSTVFNVIERNLEELERYDLTFEALVTYVLSKPEVALPKPETLMTLPA</sequence>
<evidence type="ECO:0000313" key="2">
    <source>
        <dbReference type="EMBL" id="KRN26278.1"/>
    </source>
</evidence>
<protein>
    <submittedName>
        <fullName evidence="2">Uncharacterized protein</fullName>
    </submittedName>
</protein>
<feature type="transmembrane region" description="Helical" evidence="1">
    <location>
        <begin position="37"/>
        <end position="56"/>
    </location>
</feature>
<organism evidence="2 3">
    <name type="scientific">Secundilactobacillus similis DSM 23365 = JCM 2765</name>
    <dbReference type="NCBI Taxonomy" id="1423804"/>
    <lineage>
        <taxon>Bacteria</taxon>
        <taxon>Bacillati</taxon>
        <taxon>Bacillota</taxon>
        <taxon>Bacilli</taxon>
        <taxon>Lactobacillales</taxon>
        <taxon>Lactobacillaceae</taxon>
        <taxon>Secundilactobacillus</taxon>
    </lineage>
</organism>
<name>A0A0R2FF82_9LACO</name>
<dbReference type="STRING" id="1423804.FD14_GL002346"/>
<dbReference type="AlphaFoldDB" id="A0A0R2FF82"/>